<dbReference type="EMBL" id="QHCS01000010">
    <property type="protein sequence ID" value="RHX83219.1"/>
    <property type="molecule type" value="Genomic_DNA"/>
</dbReference>
<sequence length="153" mass="17152">MISNTNLVKKKVLVHGKGGDYMAFRNTKTGNDVLTPREKKVEVAKHQRSRIQHTSVHNEKEQALIKEMTARHKAFETEAREQRKTYGSGPKLPKPGMIMRVYAKGRANVGGMLAKVKQVAEDGKTVICELTSGKTYSLPIDHLEFAKSQIFSD</sequence>
<evidence type="ECO:0000313" key="2">
    <source>
        <dbReference type="EMBL" id="RHX83219.1"/>
    </source>
</evidence>
<reference evidence="3" key="1">
    <citation type="submission" date="2018-05" db="EMBL/GenBank/DDBJ databases">
        <title>Leptospira yasudae sp. nov. and Leptospira stimsonii sp. nov., two pathogenic species of the genus Leptospira isolated from environmental sources.</title>
        <authorList>
            <person name="Casanovas-Massana A."/>
            <person name="Hamond C."/>
            <person name="Santos L.A."/>
            <person name="Hacker K.P."/>
            <person name="Balassiano I."/>
            <person name="Medeiros M.A."/>
            <person name="Reis M.G."/>
            <person name="Ko A.I."/>
            <person name="Wunder E.A."/>
        </authorList>
    </citation>
    <scope>NUCLEOTIDE SEQUENCE [LARGE SCALE GENOMIC DNA]</scope>
    <source>
        <strain evidence="3">AMB6-RJ</strain>
    </source>
</reference>
<dbReference type="RefSeq" id="WP_118983946.1">
    <property type="nucleotide sequence ID" value="NZ_QHCS01000010.1"/>
</dbReference>
<name>A0A8B3CKR9_9LEPT</name>
<accession>A0A8B3CKR9</accession>
<dbReference type="Proteomes" id="UP000266669">
    <property type="component" value="Unassembled WGS sequence"/>
</dbReference>
<protein>
    <submittedName>
        <fullName evidence="2">Uncharacterized protein</fullName>
    </submittedName>
</protein>
<gene>
    <name evidence="2" type="ORF">DLM78_22180</name>
</gene>
<feature type="coiled-coil region" evidence="1">
    <location>
        <begin position="58"/>
        <end position="85"/>
    </location>
</feature>
<comment type="caution">
    <text evidence="2">The sequence shown here is derived from an EMBL/GenBank/DDBJ whole genome shotgun (WGS) entry which is preliminary data.</text>
</comment>
<evidence type="ECO:0000256" key="1">
    <source>
        <dbReference type="SAM" id="Coils"/>
    </source>
</evidence>
<organism evidence="2 3">
    <name type="scientific">Leptospira stimsonii</name>
    <dbReference type="NCBI Taxonomy" id="2202203"/>
    <lineage>
        <taxon>Bacteria</taxon>
        <taxon>Pseudomonadati</taxon>
        <taxon>Spirochaetota</taxon>
        <taxon>Spirochaetia</taxon>
        <taxon>Leptospirales</taxon>
        <taxon>Leptospiraceae</taxon>
        <taxon>Leptospira</taxon>
    </lineage>
</organism>
<proteinExistence type="predicted"/>
<dbReference type="AlphaFoldDB" id="A0A8B3CKR9"/>
<keyword evidence="1" id="KW-0175">Coiled coil</keyword>
<evidence type="ECO:0000313" key="3">
    <source>
        <dbReference type="Proteomes" id="UP000266669"/>
    </source>
</evidence>